<dbReference type="PANTHER" id="PTHR43817:SF1">
    <property type="entry name" value="HYDROLASE, FAMILY 43, PUTATIVE (AFU_ORTHOLOGUE AFUA_3G01660)-RELATED"/>
    <property type="match status" value="1"/>
</dbReference>
<accession>A0A512RNH9</accession>
<evidence type="ECO:0000313" key="5">
    <source>
        <dbReference type="EMBL" id="GEP97229.1"/>
    </source>
</evidence>
<dbReference type="EMBL" id="BKAU01000004">
    <property type="protein sequence ID" value="GEP97229.1"/>
    <property type="molecule type" value="Genomic_DNA"/>
</dbReference>
<dbReference type="InterPro" id="IPR054593">
    <property type="entry name" value="Beta-mannosidase-like_N2"/>
</dbReference>
<dbReference type="SUPFAM" id="SSF49785">
    <property type="entry name" value="Galactose-binding domain-like"/>
    <property type="match status" value="1"/>
</dbReference>
<sequence>MIRITTLSMLLAISACATAQQTSVEQSFSTPPDSIRPSVYWYWMSDNISEEGVKKDLEAMAEAGIGRAFIGNIGYNPKEVPYGNVKLFSDEWMKITRTAIRTASEKNIEIGMFNSPGWSQSGGPWIQPSQSMRYLAGETLRVKGPQKISQQIPAPGNDFQDVAVIAFPAPAADEDDISQHALQIAPALRQLVDGNTGTGPDSTGNMHIDLQVPEDFTARSLVLYINKTYRSDVELQVRKDASWVTVTKFPFDRSNAMPQVGFRPYAPVSIAFPAVTGREFRLILSNSSPSGLTEIKLLSAPRIERFEEKQLAKMFQTPLPLWNEYQWPQQAEPENDSLTIDPVSVRNISAHLGKDGTLNWDVPAGEWIILRYGMLPTGVQNAPASPEGSGLEIDKINRAAMQHHYDAFIGKIFNSIPASERTSLKWVVADSYETGSQNWTDGMEKAFRQQYGYDPLPWLPVLSGRIVGTAERSNRFLWDLRRLVADRVAYEYVGGLRDVSHKDGLRLWLENYGHWGFPAEFLQYGGQADEIGGEFWNEGTLGDIECRAASSAAHIYGKNKVAAESFTAGGQAYVRYPALLKRRGDWSFTEGINHTLLHVFITQPYEERNPGVNVGFGTEFNRKNTWFSMGKAFIDYIRRCNFLLQQGKPVNDIAYFIGEDAPKMTGVRDPELPAGYSYDYINAEVILQRLSVQNGRLTLPDGMSYRMLVLPKLQTMRPEVLQKISELVKQGAVVFGPAAERSPSLQHYPEADKTVRSLAAAMWKERKYGNGYILSGMSIEEALAFIRLSPDVKMEGKDVLYAHRAAKDADYYFLSNQTDKTVQIKPTFRINGKQPEWWDAVTGQVRDLPEFTADDSSTTVPLRLEAFESGFVVFRKPASKPTGVKNFPAPALLQHIEGKWKVQFGDTTVILDTLSDWSKHPDEHVRDFSGTATYMKIFRAVKVPAGEKVFLHLGNVMVMAKVKLNGKDLGTVWTAPWKVDATGALREGENQLEIEVVNTWVNRLIGDSKLPEAERKTWSNVNPYKPESTYQSAGLLGPVKLEIQAQ</sequence>
<dbReference type="AlphaFoldDB" id="A0A512RNH9"/>
<evidence type="ECO:0000256" key="3">
    <source>
        <dbReference type="SAM" id="SignalP"/>
    </source>
</evidence>
<keyword evidence="2" id="KW-0378">Hydrolase</keyword>
<keyword evidence="1 3" id="KW-0732">Signal</keyword>
<feature type="domain" description="Beta-mannosidase-like galactose-binding" evidence="4">
    <location>
        <begin position="932"/>
        <end position="1004"/>
    </location>
</feature>
<organism evidence="5 6">
    <name type="scientific">Chitinophaga cymbidii</name>
    <dbReference type="NCBI Taxonomy" id="1096750"/>
    <lineage>
        <taxon>Bacteria</taxon>
        <taxon>Pseudomonadati</taxon>
        <taxon>Bacteroidota</taxon>
        <taxon>Chitinophagia</taxon>
        <taxon>Chitinophagales</taxon>
        <taxon>Chitinophagaceae</taxon>
        <taxon>Chitinophaga</taxon>
    </lineage>
</organism>
<dbReference type="PANTHER" id="PTHR43817">
    <property type="entry name" value="GLYCOSYL HYDROLASE"/>
    <property type="match status" value="1"/>
</dbReference>
<feature type="signal peptide" evidence="3">
    <location>
        <begin position="1"/>
        <end position="19"/>
    </location>
</feature>
<dbReference type="CDD" id="cd03143">
    <property type="entry name" value="A4_beta-galactosidase_middle_domain"/>
    <property type="match status" value="1"/>
</dbReference>
<proteinExistence type="predicted"/>
<name>A0A512RNH9_9BACT</name>
<dbReference type="NCBIfam" id="NF045579">
    <property type="entry name" value="rhamnoside_JR"/>
    <property type="match status" value="1"/>
</dbReference>
<evidence type="ECO:0000259" key="4">
    <source>
        <dbReference type="Pfam" id="PF22666"/>
    </source>
</evidence>
<protein>
    <recommendedName>
        <fullName evidence="4">Beta-mannosidase-like galactose-binding domain-containing protein</fullName>
    </recommendedName>
</protein>
<dbReference type="Pfam" id="PF17132">
    <property type="entry name" value="Glyco_hydro_106"/>
    <property type="match status" value="1"/>
</dbReference>
<feature type="chain" id="PRO_5021912663" description="Beta-mannosidase-like galactose-binding domain-containing protein" evidence="3">
    <location>
        <begin position="20"/>
        <end position="1046"/>
    </location>
</feature>
<keyword evidence="6" id="KW-1185">Reference proteome</keyword>
<dbReference type="RefSeq" id="WP_146864597.1">
    <property type="nucleotide sequence ID" value="NZ_BKAU01000004.1"/>
</dbReference>
<dbReference type="PROSITE" id="PS51257">
    <property type="entry name" value="PROKAR_LIPOPROTEIN"/>
    <property type="match status" value="1"/>
</dbReference>
<dbReference type="OrthoDB" id="9761519at2"/>
<gene>
    <name evidence="5" type="ORF">CCY01nite_34890</name>
</gene>
<dbReference type="Gene3D" id="2.60.120.260">
    <property type="entry name" value="Galactose-binding domain-like"/>
    <property type="match status" value="1"/>
</dbReference>
<evidence type="ECO:0000256" key="2">
    <source>
        <dbReference type="ARBA" id="ARBA00022801"/>
    </source>
</evidence>
<reference evidence="5 6" key="1">
    <citation type="submission" date="2019-07" db="EMBL/GenBank/DDBJ databases">
        <title>Whole genome shotgun sequence of Chitinophaga cymbidii NBRC 109752.</title>
        <authorList>
            <person name="Hosoyama A."/>
            <person name="Uohara A."/>
            <person name="Ohji S."/>
            <person name="Ichikawa N."/>
        </authorList>
    </citation>
    <scope>NUCLEOTIDE SEQUENCE [LARGE SCALE GENOMIC DNA]</scope>
    <source>
        <strain evidence="5 6">NBRC 109752</strain>
    </source>
</reference>
<evidence type="ECO:0000313" key="6">
    <source>
        <dbReference type="Proteomes" id="UP000321436"/>
    </source>
</evidence>
<dbReference type="Proteomes" id="UP000321436">
    <property type="component" value="Unassembled WGS sequence"/>
</dbReference>
<comment type="caution">
    <text evidence="5">The sequence shown here is derived from an EMBL/GenBank/DDBJ whole genome shotgun (WGS) entry which is preliminary data.</text>
</comment>
<dbReference type="InterPro" id="IPR008979">
    <property type="entry name" value="Galactose-bd-like_sf"/>
</dbReference>
<dbReference type="Pfam" id="PF22666">
    <property type="entry name" value="Glyco_hydro_2_N2"/>
    <property type="match status" value="1"/>
</dbReference>
<evidence type="ECO:0000256" key="1">
    <source>
        <dbReference type="ARBA" id="ARBA00022729"/>
    </source>
</evidence>
<dbReference type="GO" id="GO:0004553">
    <property type="term" value="F:hydrolase activity, hydrolyzing O-glycosyl compounds"/>
    <property type="evidence" value="ECO:0007669"/>
    <property type="project" value="UniProtKB-ARBA"/>
</dbReference>